<evidence type="ECO:0000259" key="9">
    <source>
        <dbReference type="Pfam" id="PF02687"/>
    </source>
</evidence>
<keyword evidence="10" id="KW-0449">Lipoprotein</keyword>
<evidence type="ECO:0000256" key="7">
    <source>
        <dbReference type="SAM" id="MobiDB-lite"/>
    </source>
</evidence>
<evidence type="ECO:0000256" key="3">
    <source>
        <dbReference type="ARBA" id="ARBA00022475"/>
    </source>
</evidence>
<keyword evidence="11" id="KW-1185">Reference proteome</keyword>
<dbReference type="PANTHER" id="PTHR30489">
    <property type="entry name" value="LIPOPROTEIN-RELEASING SYSTEM TRANSMEMBRANE PROTEIN LOLE"/>
    <property type="match status" value="1"/>
</dbReference>
<feature type="region of interest" description="Disordered" evidence="7">
    <location>
        <begin position="180"/>
        <end position="262"/>
    </location>
</feature>
<evidence type="ECO:0000256" key="1">
    <source>
        <dbReference type="ARBA" id="ARBA00004651"/>
    </source>
</evidence>
<organism evidence="10 11">
    <name type="scientific">Stratiformator vulcanicus</name>
    <dbReference type="NCBI Taxonomy" id="2527980"/>
    <lineage>
        <taxon>Bacteria</taxon>
        <taxon>Pseudomonadati</taxon>
        <taxon>Planctomycetota</taxon>
        <taxon>Planctomycetia</taxon>
        <taxon>Planctomycetales</taxon>
        <taxon>Planctomycetaceae</taxon>
        <taxon>Stratiformator</taxon>
    </lineage>
</organism>
<evidence type="ECO:0000256" key="8">
    <source>
        <dbReference type="SAM" id="Phobius"/>
    </source>
</evidence>
<protein>
    <submittedName>
        <fullName evidence="10">Lipoprotein-releasing system transmembrane protein LolC</fullName>
    </submittedName>
</protein>
<evidence type="ECO:0000256" key="6">
    <source>
        <dbReference type="ARBA" id="ARBA00023136"/>
    </source>
</evidence>
<evidence type="ECO:0000256" key="4">
    <source>
        <dbReference type="ARBA" id="ARBA00022692"/>
    </source>
</evidence>
<dbReference type="KEGG" id="svp:Pan189_28710"/>
<gene>
    <name evidence="10" type="primary">lolC</name>
    <name evidence="10" type="ORF">Pan189_28710</name>
</gene>
<dbReference type="EMBL" id="CP036268">
    <property type="protein sequence ID" value="QDT38477.1"/>
    <property type="molecule type" value="Genomic_DNA"/>
</dbReference>
<evidence type="ECO:0000256" key="2">
    <source>
        <dbReference type="ARBA" id="ARBA00005236"/>
    </source>
</evidence>
<feature type="compositionally biased region" description="Polar residues" evidence="7">
    <location>
        <begin position="208"/>
        <end position="229"/>
    </location>
</feature>
<comment type="subcellular location">
    <subcellularLocation>
        <location evidence="1">Cell membrane</location>
        <topology evidence="1">Multi-pass membrane protein</topology>
    </subcellularLocation>
</comment>
<dbReference type="PANTHER" id="PTHR30489:SF0">
    <property type="entry name" value="LIPOPROTEIN-RELEASING SYSTEM TRANSMEMBRANE PROTEIN LOLE"/>
    <property type="match status" value="1"/>
</dbReference>
<dbReference type="GO" id="GO:0044874">
    <property type="term" value="P:lipoprotein localization to outer membrane"/>
    <property type="evidence" value="ECO:0007669"/>
    <property type="project" value="TreeGrafter"/>
</dbReference>
<sequence>MYKLLLCTRYLRTRYIALASIISVTLGVATMIVVNSVMAGFSTQMRDRIHGLLADVIVESRAMDGAPDSEVLFDMARQAVGDEIDGMAATVEVFGIMHLDYAGQSVAQPVTLIGIKPEEKATVGPLVDYLASYNPVIEDDIVVKQALRDRSEPPGWELTDEAIDYRKSKAEKQAWFENRKYHGGTAGPQQVATGVADPFKTDPFKDGSSGSQADASRNNDQLEVGTNSTEPEDSRPGLILPVGAQQPGGTEPSAVADGGSPDFDGFGETDPSTLPPEFVDVVKPFEPIDFSVPLDGRCYIGQQLISYPYEDRETGKMKTMLMRRPGDDVQFTSATASRSPTACSFNATIVDVFKSGMSEYDSNLVFCNLEQLQKVRGMIDPQTGKGSVTALQIKLKDFDKADEVVRRLKSMFPPGVYNVRTWEQKQGPLLAAVEVESMILNILLFLIIAVAGFGILAIFYMIVVEKTRDIGILKALGANAHGIMSIFLSYGLGLGLVGSGVGTGLGLLFVYYINEISDLITLVTGRDVFPETIYYFPEIPTHVSPIMVFWVSVGAISIAVLASILPARRAAALKPVEALRYE</sequence>
<keyword evidence="6 8" id="KW-0472">Membrane</keyword>
<dbReference type="InterPro" id="IPR051447">
    <property type="entry name" value="Lipoprotein-release_system"/>
</dbReference>
<proteinExistence type="inferred from homology"/>
<feature type="domain" description="ABC3 transporter permease C-terminal" evidence="9">
    <location>
        <begin position="441"/>
        <end position="574"/>
    </location>
</feature>
<feature type="transmembrane region" description="Helical" evidence="8">
    <location>
        <begin position="15"/>
        <end position="38"/>
    </location>
</feature>
<dbReference type="RefSeq" id="WP_310820488.1">
    <property type="nucleotide sequence ID" value="NZ_CP036268.1"/>
</dbReference>
<feature type="transmembrane region" description="Helical" evidence="8">
    <location>
        <begin position="546"/>
        <end position="565"/>
    </location>
</feature>
<feature type="transmembrane region" description="Helical" evidence="8">
    <location>
        <begin position="438"/>
        <end position="463"/>
    </location>
</feature>
<dbReference type="AlphaFoldDB" id="A0A517R3P7"/>
<dbReference type="Pfam" id="PF02687">
    <property type="entry name" value="FtsX"/>
    <property type="match status" value="1"/>
</dbReference>
<keyword evidence="4 8" id="KW-0812">Transmembrane</keyword>
<evidence type="ECO:0000313" key="10">
    <source>
        <dbReference type="EMBL" id="QDT38477.1"/>
    </source>
</evidence>
<feature type="transmembrane region" description="Helical" evidence="8">
    <location>
        <begin position="484"/>
        <end position="513"/>
    </location>
</feature>
<accession>A0A517R3P7</accession>
<keyword evidence="3" id="KW-1003">Cell membrane</keyword>
<evidence type="ECO:0000313" key="11">
    <source>
        <dbReference type="Proteomes" id="UP000317318"/>
    </source>
</evidence>
<evidence type="ECO:0000256" key="5">
    <source>
        <dbReference type="ARBA" id="ARBA00022989"/>
    </source>
</evidence>
<keyword evidence="5 8" id="KW-1133">Transmembrane helix</keyword>
<dbReference type="GO" id="GO:0098797">
    <property type="term" value="C:plasma membrane protein complex"/>
    <property type="evidence" value="ECO:0007669"/>
    <property type="project" value="TreeGrafter"/>
</dbReference>
<name>A0A517R3P7_9PLAN</name>
<reference evidence="10 11" key="1">
    <citation type="submission" date="2019-02" db="EMBL/GenBank/DDBJ databases">
        <title>Deep-cultivation of Planctomycetes and their phenomic and genomic characterization uncovers novel biology.</title>
        <authorList>
            <person name="Wiegand S."/>
            <person name="Jogler M."/>
            <person name="Boedeker C."/>
            <person name="Pinto D."/>
            <person name="Vollmers J."/>
            <person name="Rivas-Marin E."/>
            <person name="Kohn T."/>
            <person name="Peeters S.H."/>
            <person name="Heuer A."/>
            <person name="Rast P."/>
            <person name="Oberbeckmann S."/>
            <person name="Bunk B."/>
            <person name="Jeske O."/>
            <person name="Meyerdierks A."/>
            <person name="Storesund J.E."/>
            <person name="Kallscheuer N."/>
            <person name="Luecker S."/>
            <person name="Lage O.M."/>
            <person name="Pohl T."/>
            <person name="Merkel B.J."/>
            <person name="Hornburger P."/>
            <person name="Mueller R.-W."/>
            <person name="Bruemmer F."/>
            <person name="Labrenz M."/>
            <person name="Spormann A.M."/>
            <person name="Op den Camp H."/>
            <person name="Overmann J."/>
            <person name="Amann R."/>
            <person name="Jetten M.S.M."/>
            <person name="Mascher T."/>
            <person name="Medema M.H."/>
            <person name="Devos D.P."/>
            <person name="Kaster A.-K."/>
            <person name="Ovreas L."/>
            <person name="Rohde M."/>
            <person name="Galperin M.Y."/>
            <person name="Jogler C."/>
        </authorList>
    </citation>
    <scope>NUCLEOTIDE SEQUENCE [LARGE SCALE GENOMIC DNA]</scope>
    <source>
        <strain evidence="10 11">Pan189</strain>
    </source>
</reference>
<comment type="similarity">
    <text evidence="2">Belongs to the ABC-4 integral membrane protein family. LolC/E subfamily.</text>
</comment>
<dbReference type="InterPro" id="IPR003838">
    <property type="entry name" value="ABC3_permease_C"/>
</dbReference>
<dbReference type="Proteomes" id="UP000317318">
    <property type="component" value="Chromosome"/>
</dbReference>